<dbReference type="Proteomes" id="UP000017119">
    <property type="component" value="Chromosome"/>
</dbReference>
<dbReference type="EMBL" id="CP006771">
    <property type="protein sequence ID" value="AGX88926.1"/>
    <property type="molecule type" value="Genomic_DNA"/>
</dbReference>
<accession>U5NBK2</accession>
<protein>
    <submittedName>
        <fullName evidence="1">Uncharacterized protein</fullName>
    </submittedName>
</protein>
<dbReference type="STRING" id="1403316.PRV_00805"/>
<evidence type="ECO:0000313" key="1">
    <source>
        <dbReference type="EMBL" id="AGX88926.1"/>
    </source>
</evidence>
<keyword evidence="2" id="KW-1185">Reference proteome</keyword>
<gene>
    <name evidence="1" type="ORF">PRV_00805</name>
</gene>
<organism evidence="1 2">
    <name type="scientific">Mycoplasma parvum str. Indiana</name>
    <dbReference type="NCBI Taxonomy" id="1403316"/>
    <lineage>
        <taxon>Bacteria</taxon>
        <taxon>Bacillati</taxon>
        <taxon>Mycoplasmatota</taxon>
        <taxon>Mollicutes</taxon>
        <taxon>Mycoplasmataceae</taxon>
        <taxon>Mycoplasma</taxon>
    </lineage>
</organism>
<dbReference type="KEGG" id="mpv:PRV_00805"/>
<dbReference type="AlphaFoldDB" id="U5NBK2"/>
<proteinExistence type="predicted"/>
<dbReference type="PATRIC" id="fig|1403316.3.peg.136"/>
<reference evidence="1 2" key="1">
    <citation type="journal article" date="2013" name="Genome Announc.">
        <title>Genome Sequence of Mycoplasma parvum (Formerly Eperythrozoon parvum), a Diminutive Hemoplasma of the Pig.</title>
        <authorList>
            <person name="do Nascimento N.C."/>
            <person name="Dos Santos A.P."/>
            <person name="Chu Y."/>
            <person name="Guimaraes A.M."/>
            <person name="Pagliaro A."/>
            <person name="Messick J.B."/>
        </authorList>
    </citation>
    <scope>NUCLEOTIDE SEQUENCE [LARGE SCALE GENOMIC DNA]</scope>
    <source>
        <strain evidence="1 2">Indiana</strain>
    </source>
</reference>
<evidence type="ECO:0000313" key="2">
    <source>
        <dbReference type="Proteomes" id="UP000017119"/>
    </source>
</evidence>
<sequence length="91" mass="10721">MELWRDYKKMSYINFLKYLFSGSYFVYGYSCCIRSIKNFFSSIFSPISKLFSFLKRKKPTKEVASSEDSVVEEKINTEEKGEIVPNEKESV</sequence>
<dbReference type="HOGENOM" id="CLU_2423795_0_0_14"/>
<name>U5NBK2_9MOLU</name>